<dbReference type="EMBL" id="QKWP01000122">
    <property type="protein sequence ID" value="RIB26813.1"/>
    <property type="molecule type" value="Genomic_DNA"/>
</dbReference>
<feature type="region of interest" description="Disordered" evidence="1">
    <location>
        <begin position="101"/>
        <end position="127"/>
    </location>
</feature>
<dbReference type="Proteomes" id="UP000266673">
    <property type="component" value="Unassembled WGS sequence"/>
</dbReference>
<feature type="compositionally biased region" description="Basic and acidic residues" evidence="1">
    <location>
        <begin position="109"/>
        <end position="118"/>
    </location>
</feature>
<reference evidence="2 3" key="1">
    <citation type="submission" date="2018-06" db="EMBL/GenBank/DDBJ databases">
        <title>Comparative genomics reveals the genomic features of Rhizophagus irregularis, R. cerebriforme, R. diaphanum and Gigaspora rosea, and their symbiotic lifestyle signature.</title>
        <authorList>
            <person name="Morin E."/>
            <person name="San Clemente H."/>
            <person name="Chen E.C.H."/>
            <person name="De La Providencia I."/>
            <person name="Hainaut M."/>
            <person name="Kuo A."/>
            <person name="Kohler A."/>
            <person name="Murat C."/>
            <person name="Tang N."/>
            <person name="Roy S."/>
            <person name="Loubradou J."/>
            <person name="Henrissat B."/>
            <person name="Grigoriev I.V."/>
            <person name="Corradi N."/>
            <person name="Roux C."/>
            <person name="Martin F.M."/>
        </authorList>
    </citation>
    <scope>NUCLEOTIDE SEQUENCE [LARGE SCALE GENOMIC DNA]</scope>
    <source>
        <strain evidence="2 3">DAOM 194757</strain>
    </source>
</reference>
<keyword evidence="3" id="KW-1185">Reference proteome</keyword>
<evidence type="ECO:0000313" key="3">
    <source>
        <dbReference type="Proteomes" id="UP000266673"/>
    </source>
</evidence>
<protein>
    <submittedName>
        <fullName evidence="2">Uncharacterized protein</fullName>
    </submittedName>
</protein>
<name>A0A397W3F0_9GLOM</name>
<sequence length="200" mass="22720">MSGDKAVYDRKIKKAKTSVTEEEDLNTIWRTYCSNKENVELFQTVVKDSGNMVNTLSRSGLQEDMMLNKDRKAEQAILAERKNSLFTQTNNTFQVPAKQTVHVSNSDNNSKHVDEHVNDQSSEANGQVKPRQWSNLFFKLERGKATFSTYAPRKRIHTKNENALIFEVHSLKNISTTDIVEAIALPKFVQGLLSIFIIIG</sequence>
<evidence type="ECO:0000256" key="1">
    <source>
        <dbReference type="SAM" id="MobiDB-lite"/>
    </source>
</evidence>
<gene>
    <name evidence="2" type="ORF">C2G38_2162352</name>
</gene>
<dbReference type="AlphaFoldDB" id="A0A397W3F0"/>
<accession>A0A397W3F0</accession>
<organism evidence="2 3">
    <name type="scientific">Gigaspora rosea</name>
    <dbReference type="NCBI Taxonomy" id="44941"/>
    <lineage>
        <taxon>Eukaryota</taxon>
        <taxon>Fungi</taxon>
        <taxon>Fungi incertae sedis</taxon>
        <taxon>Mucoromycota</taxon>
        <taxon>Glomeromycotina</taxon>
        <taxon>Glomeromycetes</taxon>
        <taxon>Diversisporales</taxon>
        <taxon>Gigasporaceae</taxon>
        <taxon>Gigaspora</taxon>
    </lineage>
</organism>
<comment type="caution">
    <text evidence="2">The sequence shown here is derived from an EMBL/GenBank/DDBJ whole genome shotgun (WGS) entry which is preliminary data.</text>
</comment>
<dbReference type="OrthoDB" id="2437308at2759"/>
<evidence type="ECO:0000313" key="2">
    <source>
        <dbReference type="EMBL" id="RIB26813.1"/>
    </source>
</evidence>
<proteinExistence type="predicted"/>